<sequence length="202" mass="22839">MNDRIRQQALGAHNYRRSLLALNRVRKNTGRLLPGATNMRKYTYDCTLENNARLVAETCVSTPNTAGVVENVHQLSKSSAADRVTAMRLAVVQWWKQVRRVPGFGMKAIYRPKHQGTAIEPFIKARNLISVAFRWPGLIRRVSVVPCQRDHSVATRGQSYVTIRQILLSPTLRSTYLELPALPALPAQPAFKQKDFVHDQLP</sequence>
<dbReference type="WBParaSite" id="NBR_0000646201-mRNA-1">
    <property type="protein sequence ID" value="NBR_0000646201-mRNA-1"/>
    <property type="gene ID" value="NBR_0000646201"/>
</dbReference>
<gene>
    <name evidence="2" type="ORF">NBR_LOCUS6463</name>
</gene>
<keyword evidence="3" id="KW-1185">Reference proteome</keyword>
<organism evidence="4">
    <name type="scientific">Nippostrongylus brasiliensis</name>
    <name type="common">Rat hookworm</name>
    <dbReference type="NCBI Taxonomy" id="27835"/>
    <lineage>
        <taxon>Eukaryota</taxon>
        <taxon>Metazoa</taxon>
        <taxon>Ecdysozoa</taxon>
        <taxon>Nematoda</taxon>
        <taxon>Chromadorea</taxon>
        <taxon>Rhabditida</taxon>
        <taxon>Rhabditina</taxon>
        <taxon>Rhabditomorpha</taxon>
        <taxon>Strongyloidea</taxon>
        <taxon>Heligmosomidae</taxon>
        <taxon>Nippostrongylus</taxon>
    </lineage>
</organism>
<reference evidence="2 3" key="2">
    <citation type="submission" date="2018-11" db="EMBL/GenBank/DDBJ databases">
        <authorList>
            <consortium name="Pathogen Informatics"/>
        </authorList>
    </citation>
    <scope>NUCLEOTIDE SEQUENCE [LARGE SCALE GENOMIC DNA]</scope>
</reference>
<name>A0A0N4XUQ6_NIPBR</name>
<dbReference type="SMART" id="SM00198">
    <property type="entry name" value="SCP"/>
    <property type="match status" value="1"/>
</dbReference>
<dbReference type="EMBL" id="UYSL01019802">
    <property type="protein sequence ID" value="VDL70052.1"/>
    <property type="molecule type" value="Genomic_DNA"/>
</dbReference>
<dbReference type="CDD" id="cd05380">
    <property type="entry name" value="CAP_euk"/>
    <property type="match status" value="1"/>
</dbReference>
<dbReference type="Pfam" id="PF00188">
    <property type="entry name" value="CAP"/>
    <property type="match status" value="1"/>
</dbReference>
<dbReference type="InterPro" id="IPR014044">
    <property type="entry name" value="CAP_dom"/>
</dbReference>
<evidence type="ECO:0000259" key="1">
    <source>
        <dbReference type="SMART" id="SM00198"/>
    </source>
</evidence>
<dbReference type="SUPFAM" id="SSF55797">
    <property type="entry name" value="PR-1-like"/>
    <property type="match status" value="1"/>
</dbReference>
<evidence type="ECO:0000313" key="4">
    <source>
        <dbReference type="WBParaSite" id="NBR_0000646201-mRNA-1"/>
    </source>
</evidence>
<proteinExistence type="predicted"/>
<evidence type="ECO:0000313" key="2">
    <source>
        <dbReference type="EMBL" id="VDL70052.1"/>
    </source>
</evidence>
<accession>A0A0N4XUQ6</accession>
<protein>
    <submittedName>
        <fullName evidence="4">SCP domain-containing protein</fullName>
    </submittedName>
</protein>
<evidence type="ECO:0000313" key="3">
    <source>
        <dbReference type="Proteomes" id="UP000271162"/>
    </source>
</evidence>
<dbReference type="Proteomes" id="UP000271162">
    <property type="component" value="Unassembled WGS sequence"/>
</dbReference>
<dbReference type="AlphaFoldDB" id="A0A0N4XUQ6"/>
<dbReference type="InterPro" id="IPR035940">
    <property type="entry name" value="CAP_sf"/>
</dbReference>
<dbReference type="Gene3D" id="3.40.33.10">
    <property type="entry name" value="CAP"/>
    <property type="match status" value="1"/>
</dbReference>
<feature type="domain" description="SCP" evidence="1">
    <location>
        <begin position="4"/>
        <end position="157"/>
    </location>
</feature>
<reference evidence="4" key="1">
    <citation type="submission" date="2017-02" db="UniProtKB">
        <authorList>
            <consortium name="WormBaseParasite"/>
        </authorList>
    </citation>
    <scope>IDENTIFICATION</scope>
</reference>